<feature type="domain" description="Aminotransferase class V" evidence="8">
    <location>
        <begin position="41"/>
        <end position="346"/>
    </location>
</feature>
<dbReference type="InterPro" id="IPR015422">
    <property type="entry name" value="PyrdxlP-dep_Trfase_small"/>
</dbReference>
<dbReference type="GO" id="GO:0019265">
    <property type="term" value="P:glycine biosynthetic process, by transamination of glyoxylate"/>
    <property type="evidence" value="ECO:0007669"/>
    <property type="project" value="TreeGrafter"/>
</dbReference>
<evidence type="ECO:0000256" key="3">
    <source>
        <dbReference type="ARBA" id="ARBA00022576"/>
    </source>
</evidence>
<dbReference type="SUPFAM" id="SSF53383">
    <property type="entry name" value="PLP-dependent transferases"/>
    <property type="match status" value="1"/>
</dbReference>
<reference evidence="9 10" key="1">
    <citation type="submission" date="2019-09" db="EMBL/GenBank/DDBJ databases">
        <title>Arthrobacter zafarii sp. nov., a moderately thermotolerant and halotolerant actinobacterium isolated from Cholistan desert soil of Pakistan.</title>
        <authorList>
            <person name="Amin A."/>
            <person name="Ahmed I."/>
            <person name="Khalid N."/>
            <person name="Schumann P."/>
            <person name="Busse H.J."/>
            <person name="Khan I.U."/>
            <person name="Li S."/>
            <person name="Li W.J."/>
        </authorList>
    </citation>
    <scope>NUCLEOTIDE SEQUENCE [LARGE SCALE GENOMIC DNA]</scope>
    <source>
        <strain evidence="9 10">NCCP-1664</strain>
    </source>
</reference>
<evidence type="ECO:0000256" key="6">
    <source>
        <dbReference type="PIRSR" id="PIRSR000524-1"/>
    </source>
</evidence>
<dbReference type="FunFam" id="3.40.640.10:FF:000027">
    <property type="entry name" value="Serine--pyruvate aminotransferase, mitochondrial"/>
    <property type="match status" value="1"/>
</dbReference>
<keyword evidence="4 9" id="KW-0808">Transferase</keyword>
<dbReference type="Gene3D" id="3.40.640.10">
    <property type="entry name" value="Type I PLP-dependent aspartate aminotransferase-like (Major domain)"/>
    <property type="match status" value="1"/>
</dbReference>
<evidence type="ECO:0000256" key="5">
    <source>
        <dbReference type="ARBA" id="ARBA00022898"/>
    </source>
</evidence>
<dbReference type="InterPro" id="IPR024169">
    <property type="entry name" value="SP_NH2Trfase/AEP_transaminase"/>
</dbReference>
<dbReference type="GO" id="GO:0008453">
    <property type="term" value="F:alanine-glyoxylate transaminase activity"/>
    <property type="evidence" value="ECO:0007669"/>
    <property type="project" value="TreeGrafter"/>
</dbReference>
<dbReference type="Gene3D" id="3.90.1150.10">
    <property type="entry name" value="Aspartate Aminotransferase, domain 1"/>
    <property type="match status" value="1"/>
</dbReference>
<evidence type="ECO:0000313" key="9">
    <source>
        <dbReference type="EMBL" id="GER22599.1"/>
    </source>
</evidence>
<sequence>MTFEQINPPQRLLMGPGPINADPRVLRAMSAALVGQYDPAMTGYMNQTMELYREVFRTRNRQTFLVDGTSRAGIEAALVSLVEPGDTVLVPIFGRFGHLLKEIAERCGARVAVRETEWGQVFTPAAIERAIIETRPKLLALVQGDTSTTMNQPLEEIGALCARHGVLFYTDATASLGGNAFEMDAWGVDAATAGLQKCLAGPSGSAPISLSPRAVEVINGRRHVEAGIADGTAGVGTRIASNYFDLAMVMDYWGEQRLNHHTEATSMLYGARECARLLVAEGLDNAVARHRLHGDAMLAGLLGMGLETFGDTAHKMNNVVAVRIPEGIDGDAARTALLMDYGIEIGTSFGPLRGKVWRIGTMGYNARKDAVMLTLAALEQMLRTAGARVVAGGGIGAAREVYADAAAVPAGAAS</sequence>
<dbReference type="RefSeq" id="WP_149956229.1">
    <property type="nucleotide sequence ID" value="NZ_BKDJ01000004.1"/>
</dbReference>
<dbReference type="PANTHER" id="PTHR21152">
    <property type="entry name" value="AMINOTRANSFERASE CLASS V"/>
    <property type="match status" value="1"/>
</dbReference>
<dbReference type="InterPro" id="IPR000192">
    <property type="entry name" value="Aminotrans_V_dom"/>
</dbReference>
<evidence type="ECO:0000259" key="8">
    <source>
        <dbReference type="Pfam" id="PF00266"/>
    </source>
</evidence>
<evidence type="ECO:0000256" key="2">
    <source>
        <dbReference type="ARBA" id="ARBA00009236"/>
    </source>
</evidence>
<dbReference type="PIRSF" id="PIRSF000524">
    <property type="entry name" value="SPT"/>
    <property type="match status" value="1"/>
</dbReference>
<dbReference type="PANTHER" id="PTHR21152:SF40">
    <property type="entry name" value="ALANINE--GLYOXYLATE AMINOTRANSFERASE"/>
    <property type="match status" value="1"/>
</dbReference>
<organism evidence="9 10">
    <name type="scientific">Zafaria cholistanensis</name>
    <dbReference type="NCBI Taxonomy" id="1682741"/>
    <lineage>
        <taxon>Bacteria</taxon>
        <taxon>Bacillati</taxon>
        <taxon>Actinomycetota</taxon>
        <taxon>Actinomycetes</taxon>
        <taxon>Micrococcales</taxon>
        <taxon>Micrococcaceae</taxon>
        <taxon>Zafaria</taxon>
    </lineage>
</organism>
<feature type="binding site" evidence="6">
    <location>
        <position position="358"/>
    </location>
    <ligand>
        <name>substrate</name>
    </ligand>
</feature>
<dbReference type="InterPro" id="IPR015424">
    <property type="entry name" value="PyrdxlP-dep_Trfase"/>
</dbReference>
<dbReference type="EMBL" id="BKDJ01000004">
    <property type="protein sequence ID" value="GER22599.1"/>
    <property type="molecule type" value="Genomic_DNA"/>
</dbReference>
<evidence type="ECO:0000256" key="4">
    <source>
        <dbReference type="ARBA" id="ARBA00022679"/>
    </source>
</evidence>
<comment type="caution">
    <text evidence="9">The sequence shown here is derived from an EMBL/GenBank/DDBJ whole genome shotgun (WGS) entry which is preliminary data.</text>
</comment>
<dbReference type="GO" id="GO:0004760">
    <property type="term" value="F:L-serine-pyruvate transaminase activity"/>
    <property type="evidence" value="ECO:0007669"/>
    <property type="project" value="TreeGrafter"/>
</dbReference>
<dbReference type="InterPro" id="IPR015421">
    <property type="entry name" value="PyrdxlP-dep_Trfase_major"/>
</dbReference>
<comment type="cofactor">
    <cofactor evidence="1 7">
        <name>pyridoxal 5'-phosphate</name>
        <dbReference type="ChEBI" id="CHEBI:597326"/>
    </cofactor>
</comment>
<keyword evidence="5 7" id="KW-0663">Pyridoxal phosphate</keyword>
<accession>A0A5A7NPI9</accession>
<dbReference type="OrthoDB" id="9766472at2"/>
<protein>
    <submittedName>
        <fullName evidence="9">Aminotransferase V</fullName>
    </submittedName>
</protein>
<keyword evidence="10" id="KW-1185">Reference proteome</keyword>
<dbReference type="Proteomes" id="UP000325307">
    <property type="component" value="Unassembled WGS sequence"/>
</dbReference>
<evidence type="ECO:0000313" key="10">
    <source>
        <dbReference type="Proteomes" id="UP000325307"/>
    </source>
</evidence>
<comment type="similarity">
    <text evidence="2">Belongs to the class-V pyridoxal-phosphate-dependent aminotransferase family.</text>
</comment>
<gene>
    <name evidence="9" type="ORF">NCCP1664_10960</name>
</gene>
<evidence type="ECO:0000256" key="1">
    <source>
        <dbReference type="ARBA" id="ARBA00001933"/>
    </source>
</evidence>
<dbReference type="Pfam" id="PF00266">
    <property type="entry name" value="Aminotran_5"/>
    <property type="match status" value="1"/>
</dbReference>
<evidence type="ECO:0000256" key="7">
    <source>
        <dbReference type="PIRSR" id="PIRSR000524-50"/>
    </source>
</evidence>
<keyword evidence="3 9" id="KW-0032">Aminotransferase</keyword>
<proteinExistence type="inferred from homology"/>
<name>A0A5A7NPI9_9MICC</name>
<feature type="modified residue" description="N6-(pyridoxal phosphate)lysine" evidence="7">
    <location>
        <position position="197"/>
    </location>
</feature>
<dbReference type="AlphaFoldDB" id="A0A5A7NPI9"/>